<keyword evidence="2" id="KW-0812">Transmembrane</keyword>
<evidence type="ECO:0000313" key="3">
    <source>
        <dbReference type="EMBL" id="KAK4193673.1"/>
    </source>
</evidence>
<keyword evidence="4" id="KW-1185">Reference proteome</keyword>
<comment type="caution">
    <text evidence="3">The sequence shown here is derived from an EMBL/GenBank/DDBJ whole genome shotgun (WGS) entry which is preliminary data.</text>
</comment>
<name>A0AAN7ANJ5_9PEZI</name>
<evidence type="ECO:0000256" key="2">
    <source>
        <dbReference type="SAM" id="Phobius"/>
    </source>
</evidence>
<protein>
    <submittedName>
        <fullName evidence="3">Uncharacterized protein</fullName>
    </submittedName>
</protein>
<feature type="compositionally biased region" description="Polar residues" evidence="1">
    <location>
        <begin position="291"/>
        <end position="301"/>
    </location>
</feature>
<organism evidence="3 4">
    <name type="scientific">Podospora australis</name>
    <dbReference type="NCBI Taxonomy" id="1536484"/>
    <lineage>
        <taxon>Eukaryota</taxon>
        <taxon>Fungi</taxon>
        <taxon>Dikarya</taxon>
        <taxon>Ascomycota</taxon>
        <taxon>Pezizomycotina</taxon>
        <taxon>Sordariomycetes</taxon>
        <taxon>Sordariomycetidae</taxon>
        <taxon>Sordariales</taxon>
        <taxon>Podosporaceae</taxon>
        <taxon>Podospora</taxon>
    </lineage>
</organism>
<sequence length="643" mass="70456">MGGGSPPPYMYTHVREDERFPQTVFDPKAVTRASYEKKKPKPKPKGPLVSINRHPDAHMVPSQRSKFAMMGRKTKAMIKGTRMVQLVLRILELIAAIGLLVLCILIKGFEELTGWVLRVTLGVVIVHCIYSIYHHSKPVTGKTPGSSAAYQIFAGISDLCVLPLYTYGVLSTRNQGENWDTLLNDKSLMDYFRPSLYYGLIGAGGLHLISLVISLYLGLMFRRIASLPPDMNPLESNLTSRAHKKAKSSVSTYADEDDSRRGSTLEDRIRDSLPYDGAASSRPPSIPFMHTRQNSATSFGTRDSRLDLPSRQYQIPPSNRSSLNSQDLKRMSAPPPTSYRGASYTELPLGDNDDADLSLARPKSMYSTPPAEREGRLSNGAVQSHLTSPVQTTHPSTSPQPRSAKFTETWYTSDSLVSRTQERSRAVQAAVLSQGGNLPPQQRKTYQTLANPADGFGPDSDDDGDIYDENNGNGYDTNYRTTLGSPDKSLHPNPLRSNPSATSPPPAPPAHKRPFTPFSRLRASVLGDVNLNDRRVSGDITEPEQPSTSLQVPAFKAKDRQSSIQADAAFFSKPYGDLRAATPPIMIGNNNTANRQVSSGNDYDLGVGTGTTTKQRHVSGKDAEEGRAGAGTARWSRYSVLNE</sequence>
<dbReference type="Proteomes" id="UP001302126">
    <property type="component" value="Unassembled WGS sequence"/>
</dbReference>
<accession>A0AAN7ANJ5</accession>
<reference evidence="3" key="1">
    <citation type="journal article" date="2023" name="Mol. Phylogenet. Evol.">
        <title>Genome-scale phylogeny and comparative genomics of the fungal order Sordariales.</title>
        <authorList>
            <person name="Hensen N."/>
            <person name="Bonometti L."/>
            <person name="Westerberg I."/>
            <person name="Brannstrom I.O."/>
            <person name="Guillou S."/>
            <person name="Cros-Aarteil S."/>
            <person name="Calhoun S."/>
            <person name="Haridas S."/>
            <person name="Kuo A."/>
            <person name="Mondo S."/>
            <person name="Pangilinan J."/>
            <person name="Riley R."/>
            <person name="LaButti K."/>
            <person name="Andreopoulos B."/>
            <person name="Lipzen A."/>
            <person name="Chen C."/>
            <person name="Yan M."/>
            <person name="Daum C."/>
            <person name="Ng V."/>
            <person name="Clum A."/>
            <person name="Steindorff A."/>
            <person name="Ohm R.A."/>
            <person name="Martin F."/>
            <person name="Silar P."/>
            <person name="Natvig D.O."/>
            <person name="Lalanne C."/>
            <person name="Gautier V."/>
            <person name="Ament-Velasquez S.L."/>
            <person name="Kruys A."/>
            <person name="Hutchinson M.I."/>
            <person name="Powell A.J."/>
            <person name="Barry K."/>
            <person name="Miller A.N."/>
            <person name="Grigoriev I.V."/>
            <person name="Debuchy R."/>
            <person name="Gladieux P."/>
            <person name="Hiltunen Thoren M."/>
            <person name="Johannesson H."/>
        </authorList>
    </citation>
    <scope>NUCLEOTIDE SEQUENCE</scope>
    <source>
        <strain evidence="3">PSN309</strain>
    </source>
</reference>
<feature type="region of interest" description="Disordered" evidence="1">
    <location>
        <begin position="587"/>
        <end position="643"/>
    </location>
</feature>
<keyword evidence="2" id="KW-1133">Transmembrane helix</keyword>
<evidence type="ECO:0000256" key="1">
    <source>
        <dbReference type="SAM" id="MobiDB-lite"/>
    </source>
</evidence>
<keyword evidence="2" id="KW-0472">Membrane</keyword>
<feature type="compositionally biased region" description="Basic and acidic residues" evidence="1">
    <location>
        <begin position="258"/>
        <end position="273"/>
    </location>
</feature>
<feature type="compositionally biased region" description="Polar residues" evidence="1">
    <location>
        <begin position="380"/>
        <end position="401"/>
    </location>
</feature>
<dbReference type="EMBL" id="MU864350">
    <property type="protein sequence ID" value="KAK4193673.1"/>
    <property type="molecule type" value="Genomic_DNA"/>
</dbReference>
<feature type="transmembrane region" description="Helical" evidence="2">
    <location>
        <begin position="115"/>
        <end position="136"/>
    </location>
</feature>
<reference evidence="3" key="2">
    <citation type="submission" date="2023-05" db="EMBL/GenBank/DDBJ databases">
        <authorList>
            <consortium name="Lawrence Berkeley National Laboratory"/>
            <person name="Steindorff A."/>
            <person name="Hensen N."/>
            <person name="Bonometti L."/>
            <person name="Westerberg I."/>
            <person name="Brannstrom I.O."/>
            <person name="Guillou S."/>
            <person name="Cros-Aarteil S."/>
            <person name="Calhoun S."/>
            <person name="Haridas S."/>
            <person name="Kuo A."/>
            <person name="Mondo S."/>
            <person name="Pangilinan J."/>
            <person name="Riley R."/>
            <person name="Labutti K."/>
            <person name="Andreopoulos B."/>
            <person name="Lipzen A."/>
            <person name="Chen C."/>
            <person name="Yanf M."/>
            <person name="Daum C."/>
            <person name="Ng V."/>
            <person name="Clum A."/>
            <person name="Ohm R."/>
            <person name="Martin F."/>
            <person name="Silar P."/>
            <person name="Natvig D."/>
            <person name="Lalanne C."/>
            <person name="Gautier V."/>
            <person name="Ament-Velasquez S.L."/>
            <person name="Kruys A."/>
            <person name="Hutchinson M.I."/>
            <person name="Powell A.J."/>
            <person name="Barry K."/>
            <person name="Miller A.N."/>
            <person name="Grigoriev I.V."/>
            <person name="Debuchy R."/>
            <person name="Gladieux P."/>
            <person name="Thoren M.H."/>
            <person name="Johannesson H."/>
        </authorList>
    </citation>
    <scope>NUCLEOTIDE SEQUENCE</scope>
    <source>
        <strain evidence="3">PSN309</strain>
    </source>
</reference>
<feature type="transmembrane region" description="Helical" evidence="2">
    <location>
        <begin position="86"/>
        <end position="109"/>
    </location>
</feature>
<feature type="compositionally biased region" description="Acidic residues" evidence="1">
    <location>
        <begin position="459"/>
        <end position="468"/>
    </location>
</feature>
<feature type="transmembrane region" description="Helical" evidence="2">
    <location>
        <begin position="196"/>
        <end position="219"/>
    </location>
</feature>
<feature type="transmembrane region" description="Helical" evidence="2">
    <location>
        <begin position="148"/>
        <end position="170"/>
    </location>
</feature>
<feature type="compositionally biased region" description="Polar residues" evidence="1">
    <location>
        <begin position="311"/>
        <end position="326"/>
    </location>
</feature>
<evidence type="ECO:0000313" key="4">
    <source>
        <dbReference type="Proteomes" id="UP001302126"/>
    </source>
</evidence>
<feature type="region of interest" description="Disordered" evidence="1">
    <location>
        <begin position="449"/>
        <end position="515"/>
    </location>
</feature>
<gene>
    <name evidence="3" type="ORF">QBC35DRAFT_526953</name>
</gene>
<feature type="compositionally biased region" description="Polar residues" evidence="1">
    <location>
        <begin position="588"/>
        <end position="601"/>
    </location>
</feature>
<feature type="region of interest" description="Disordered" evidence="1">
    <location>
        <begin position="239"/>
        <end position="405"/>
    </location>
</feature>
<dbReference type="AlphaFoldDB" id="A0AAN7ANJ5"/>
<proteinExistence type="predicted"/>